<comment type="caution">
    <text evidence="4">The sequence shown here is derived from an EMBL/GenBank/DDBJ whole genome shotgun (WGS) entry which is preliminary data.</text>
</comment>
<proteinExistence type="predicted"/>
<dbReference type="PANTHER" id="PTHR12304:SF4">
    <property type="entry name" value="URIDINE NUCLEOSIDASE"/>
    <property type="match status" value="1"/>
</dbReference>
<keyword evidence="2" id="KW-0326">Glycosidase</keyword>
<dbReference type="GO" id="GO:0016787">
    <property type="term" value="F:hydrolase activity"/>
    <property type="evidence" value="ECO:0007669"/>
    <property type="project" value="UniProtKB-KW"/>
</dbReference>
<evidence type="ECO:0000256" key="1">
    <source>
        <dbReference type="ARBA" id="ARBA00022801"/>
    </source>
</evidence>
<reference evidence="4 5" key="1">
    <citation type="submission" date="2019-11" db="EMBL/GenBank/DDBJ databases">
        <title>Acidiferrimicrobium australis gen. nov., sp. nov., an acidophilic and obligately heterotrophic, member of the Actinobacteria that catalyses dissimilatory oxido- reduction of iron isolated from metal-rich acidic water in Chile.</title>
        <authorList>
            <person name="Gonzalez D."/>
            <person name="Huber K."/>
            <person name="Hedrich S."/>
            <person name="Rojas-Villalobos C."/>
            <person name="Quatrini R."/>
            <person name="Dinamarca M.A."/>
            <person name="Schwarz A."/>
            <person name="Canales C."/>
            <person name="Nancucheo I."/>
        </authorList>
    </citation>
    <scope>NUCLEOTIDE SEQUENCE [LARGE SCALE GENOMIC DNA]</scope>
    <source>
        <strain evidence="4 5">USS-CCA1</strain>
    </source>
</reference>
<organism evidence="4 5">
    <name type="scientific">Acidiferrimicrobium australe</name>
    <dbReference type="NCBI Taxonomy" id="2664430"/>
    <lineage>
        <taxon>Bacteria</taxon>
        <taxon>Bacillati</taxon>
        <taxon>Actinomycetota</taxon>
        <taxon>Acidimicrobiia</taxon>
        <taxon>Acidimicrobiales</taxon>
        <taxon>Acidimicrobiaceae</taxon>
        <taxon>Acidiferrimicrobium</taxon>
    </lineage>
</organism>
<keyword evidence="5" id="KW-1185">Reference proteome</keyword>
<dbReference type="Proteomes" id="UP000437736">
    <property type="component" value="Unassembled WGS sequence"/>
</dbReference>
<dbReference type="Pfam" id="PF01156">
    <property type="entry name" value="IU_nuc_hydro"/>
    <property type="match status" value="1"/>
</dbReference>
<dbReference type="InterPro" id="IPR036452">
    <property type="entry name" value="Ribo_hydro-like"/>
</dbReference>
<feature type="domain" description="Inosine/uridine-preferring nucleoside hydrolase" evidence="3">
    <location>
        <begin position="3"/>
        <end position="301"/>
    </location>
</feature>
<protein>
    <submittedName>
        <fullName evidence="4">Nucleoside hydrolase</fullName>
    </submittedName>
</protein>
<dbReference type="EMBL" id="WJHE01000016">
    <property type="protein sequence ID" value="MST31196.1"/>
    <property type="molecule type" value="Genomic_DNA"/>
</dbReference>
<dbReference type="Gene3D" id="3.90.245.10">
    <property type="entry name" value="Ribonucleoside hydrolase-like"/>
    <property type="match status" value="1"/>
</dbReference>
<dbReference type="InterPro" id="IPR001910">
    <property type="entry name" value="Inosine/uridine_hydrolase_dom"/>
</dbReference>
<evidence type="ECO:0000256" key="2">
    <source>
        <dbReference type="ARBA" id="ARBA00023295"/>
    </source>
</evidence>
<evidence type="ECO:0000313" key="5">
    <source>
        <dbReference type="Proteomes" id="UP000437736"/>
    </source>
</evidence>
<dbReference type="SUPFAM" id="SSF53590">
    <property type="entry name" value="Nucleoside hydrolase"/>
    <property type="match status" value="1"/>
</dbReference>
<dbReference type="PANTHER" id="PTHR12304">
    <property type="entry name" value="INOSINE-URIDINE PREFERRING NUCLEOSIDE HYDROLASE"/>
    <property type="match status" value="1"/>
</dbReference>
<dbReference type="InterPro" id="IPR023186">
    <property type="entry name" value="IUNH"/>
</dbReference>
<dbReference type="CDD" id="cd02650">
    <property type="entry name" value="nuc_hydro_CaPnhB"/>
    <property type="match status" value="1"/>
</dbReference>
<keyword evidence="1 4" id="KW-0378">Hydrolase</keyword>
<name>A0ABW9QPB0_9ACTN</name>
<evidence type="ECO:0000259" key="3">
    <source>
        <dbReference type="Pfam" id="PF01156"/>
    </source>
</evidence>
<evidence type="ECO:0000313" key="4">
    <source>
        <dbReference type="EMBL" id="MST31196.1"/>
    </source>
</evidence>
<sequence length="321" mass="33303">MFVLDGDYGVDDAIALLSLAGEPGVRIVAVGSVHGNTDAARAARNALTVLDLVGLREVPVAVGAARPLAQPVELSAEVHGDDGLGGVAPPEAAVGRQPVGTPAAVQLVEAIRAHPGGCTVLATGPLTNLALAVLLDPGIVELVPRVVVMGGTLDAPGNVGTHTEANFAHDPEAADLVLRAGWPVTVVGLDVTMRTWLEEEDLARLAASDNPAARFVSEVLPHYVQFYLGRHGRPGCPMHDPTAARLALQPELARYVELPAAVELRSPTTRGMLLLDRRPFASHPPGAIPVRVAVEVDRDAVVGRLVDGLVRGDAGLQSPTS</sequence>
<gene>
    <name evidence="4" type="ORF">GHK86_00425</name>
</gene>
<accession>A0ABW9QPB0</accession>